<evidence type="ECO:0000313" key="3">
    <source>
        <dbReference type="EMBL" id="SES64517.1"/>
    </source>
</evidence>
<dbReference type="EMBL" id="FOHG01000002">
    <property type="protein sequence ID" value="SES64517.1"/>
    <property type="molecule type" value="Genomic_DNA"/>
</dbReference>
<gene>
    <name evidence="2" type="ORF">SAMN04488598_102135</name>
    <name evidence="3" type="ORF">SAMN04515652_10247</name>
</gene>
<dbReference type="AlphaFoldDB" id="A0A1H9Y6J3"/>
<dbReference type="Proteomes" id="UP000199519">
    <property type="component" value="Unassembled WGS sequence"/>
</dbReference>
<reference evidence="4 5" key="1">
    <citation type="submission" date="2016-10" db="EMBL/GenBank/DDBJ databases">
        <authorList>
            <person name="Varghese N."/>
            <person name="Submissions S."/>
        </authorList>
    </citation>
    <scope>NUCLEOTIDE SEQUENCE [LARGE SCALE GENOMIC DNA]</scope>
    <source>
        <strain evidence="2 5">WG2</strain>
        <strain evidence="3 4">WG5</strain>
    </source>
</reference>
<name>A0A1H9Y6J3_9FIRM</name>
<accession>A0A1H9Y6J3</accession>
<dbReference type="Proteomes" id="UP000198612">
    <property type="component" value="Unassembled WGS sequence"/>
</dbReference>
<evidence type="ECO:0000313" key="4">
    <source>
        <dbReference type="Proteomes" id="UP000198612"/>
    </source>
</evidence>
<organism evidence="3 4">
    <name type="scientific">Halanaerobium congolense</name>
    <dbReference type="NCBI Taxonomy" id="54121"/>
    <lineage>
        <taxon>Bacteria</taxon>
        <taxon>Bacillati</taxon>
        <taxon>Bacillota</taxon>
        <taxon>Clostridia</taxon>
        <taxon>Halanaerobiales</taxon>
        <taxon>Halanaerobiaceae</taxon>
        <taxon>Halanaerobium</taxon>
    </lineage>
</organism>
<keyword evidence="1" id="KW-0732">Signal</keyword>
<keyword evidence="5" id="KW-1185">Reference proteome</keyword>
<evidence type="ECO:0000313" key="5">
    <source>
        <dbReference type="Proteomes" id="UP000199519"/>
    </source>
</evidence>
<dbReference type="EMBL" id="FNBJ01000002">
    <property type="protein sequence ID" value="SDE82774.1"/>
    <property type="molecule type" value="Genomic_DNA"/>
</dbReference>
<protein>
    <recommendedName>
        <fullName evidence="6">Beta-barrel porin 2</fullName>
    </recommendedName>
</protein>
<proteinExistence type="predicted"/>
<sequence length="469" mass="53448">MKRKVFKSLVFSMLIILCLAIPAAAFDGGGFYESEVEELEDEALDITGELEPEFRIFSDDGEIDENLTGNLKFSYPGKTHEFKVLIDFQPGAVEEIEFNELYYRYFGKKYNFLIGKHVTIWGKGDKVHVVDNLNAEDMSDFINPEYKDRQIGEEMIKIDRYFRGGNANLEFVYTPDFTPNRLAEDPESPLGNWVINPFTAQLSDLTLRKISAATNQTEAEVISQVKDAAADEDNQFGLRFTDSRGGTDYGLSYYNGYLRTPGYDKAALNAKYKEFKAGNSTFSSVLEAADLHYDSVDVFGFELARVIADINSRFELAYYRTDDTAGDDPTVRNNKIAWVIGGDRDLPISNLNLNLQFTGEKILDDDQIENNILQGSNVDAEYDEDGDYTTNRAILKLEDSYQNEKIIPELTWIYNLNDNDYILEAAVDYELEQDLILTFAHKIFRGDQDTTFGQFEDNDFSSFSLKYSF</sequence>
<dbReference type="Pfam" id="PF06980">
    <property type="entry name" value="DUF1302"/>
    <property type="match status" value="1"/>
</dbReference>
<feature type="chain" id="PRO_5020412274" description="Beta-barrel porin 2" evidence="1">
    <location>
        <begin position="26"/>
        <end position="469"/>
    </location>
</feature>
<dbReference type="InterPro" id="IPR010727">
    <property type="entry name" value="DUF1302"/>
</dbReference>
<evidence type="ECO:0000313" key="2">
    <source>
        <dbReference type="EMBL" id="SDE82774.1"/>
    </source>
</evidence>
<feature type="signal peptide" evidence="1">
    <location>
        <begin position="1"/>
        <end position="25"/>
    </location>
</feature>
<dbReference type="RefSeq" id="WP_089719254.1">
    <property type="nucleotide sequence ID" value="NZ_FNBJ01000002.1"/>
</dbReference>
<evidence type="ECO:0000256" key="1">
    <source>
        <dbReference type="SAM" id="SignalP"/>
    </source>
</evidence>
<evidence type="ECO:0008006" key="6">
    <source>
        <dbReference type="Google" id="ProtNLM"/>
    </source>
</evidence>